<feature type="region of interest" description="Disordered" evidence="10">
    <location>
        <begin position="514"/>
        <end position="615"/>
    </location>
</feature>
<evidence type="ECO:0000256" key="1">
    <source>
        <dbReference type="ARBA" id="ARBA00004123"/>
    </source>
</evidence>
<feature type="compositionally biased region" description="Basic residues" evidence="10">
    <location>
        <begin position="645"/>
        <end position="654"/>
    </location>
</feature>
<evidence type="ECO:0000256" key="6">
    <source>
        <dbReference type="ARBA" id="ARBA00023157"/>
    </source>
</evidence>
<dbReference type="PROSITE" id="PS50958">
    <property type="entry name" value="SMB_2"/>
    <property type="match status" value="1"/>
</dbReference>
<feature type="compositionally biased region" description="Basic and acidic residues" evidence="10">
    <location>
        <begin position="331"/>
        <end position="345"/>
    </location>
</feature>
<dbReference type="PROSITE" id="PS50157">
    <property type="entry name" value="ZINC_FINGER_C2H2_2"/>
    <property type="match status" value="8"/>
</dbReference>
<keyword evidence="4 8" id="KW-0863">Zinc-finger</keyword>
<feature type="region of interest" description="Disordered" evidence="10">
    <location>
        <begin position="3562"/>
        <end position="3581"/>
    </location>
</feature>
<dbReference type="InterPro" id="IPR050888">
    <property type="entry name" value="ZnF_C2H2-type_TF"/>
</dbReference>
<dbReference type="EMBL" id="JAACXV010012883">
    <property type="protein sequence ID" value="KAF7274352.1"/>
    <property type="molecule type" value="Genomic_DNA"/>
</dbReference>
<dbReference type="GO" id="GO:0008270">
    <property type="term" value="F:zinc ion binding"/>
    <property type="evidence" value="ECO:0007669"/>
    <property type="project" value="UniProtKB-KW"/>
</dbReference>
<feature type="compositionally biased region" description="Basic and acidic residues" evidence="10">
    <location>
        <begin position="556"/>
        <end position="575"/>
    </location>
</feature>
<keyword evidence="2" id="KW-0479">Metal-binding</keyword>
<feature type="domain" description="C2H2-type" evidence="11">
    <location>
        <begin position="3219"/>
        <end position="3244"/>
    </location>
</feature>
<evidence type="ECO:0000256" key="3">
    <source>
        <dbReference type="ARBA" id="ARBA00022737"/>
    </source>
</evidence>
<dbReference type="SMART" id="SM00355">
    <property type="entry name" value="ZnF_C2H2"/>
    <property type="match status" value="27"/>
</dbReference>
<feature type="compositionally biased region" description="Low complexity" evidence="10">
    <location>
        <begin position="899"/>
        <end position="911"/>
    </location>
</feature>
<name>A0A834I4B5_RHYFE</name>
<feature type="compositionally biased region" description="Basic and acidic residues" evidence="10">
    <location>
        <begin position="234"/>
        <end position="247"/>
    </location>
</feature>
<feature type="region of interest" description="Disordered" evidence="10">
    <location>
        <begin position="1681"/>
        <end position="1700"/>
    </location>
</feature>
<reference evidence="13" key="1">
    <citation type="submission" date="2020-08" db="EMBL/GenBank/DDBJ databases">
        <title>Genome sequencing and assembly of the red palm weevil Rhynchophorus ferrugineus.</title>
        <authorList>
            <person name="Dias G.B."/>
            <person name="Bergman C.M."/>
            <person name="Manee M."/>
        </authorList>
    </citation>
    <scope>NUCLEOTIDE SEQUENCE</scope>
    <source>
        <strain evidence="13">AA-2017</strain>
        <tissue evidence="13">Whole larva</tissue>
    </source>
</reference>
<dbReference type="InterPro" id="IPR013087">
    <property type="entry name" value="Znf_C2H2_type"/>
</dbReference>
<protein>
    <submittedName>
        <fullName evidence="13">Uncharacterized protein</fullName>
    </submittedName>
</protein>
<feature type="compositionally biased region" description="Low complexity" evidence="10">
    <location>
        <begin position="1423"/>
        <end position="1432"/>
    </location>
</feature>
<comment type="subcellular location">
    <subcellularLocation>
        <location evidence="1">Nucleus</location>
    </subcellularLocation>
</comment>
<dbReference type="InterPro" id="IPR001212">
    <property type="entry name" value="Somatomedin_B_dom"/>
</dbReference>
<keyword evidence="5" id="KW-0862">Zinc</keyword>
<dbReference type="PANTHER" id="PTHR24406">
    <property type="entry name" value="TRANSCRIPTIONAL REPRESSOR CTCFL-RELATED"/>
    <property type="match status" value="1"/>
</dbReference>
<feature type="domain" description="C2H2-type" evidence="11">
    <location>
        <begin position="2505"/>
        <end position="2532"/>
    </location>
</feature>
<feature type="domain" description="C2H2-type" evidence="11">
    <location>
        <begin position="3119"/>
        <end position="3146"/>
    </location>
</feature>
<feature type="compositionally biased region" description="Basic and acidic residues" evidence="10">
    <location>
        <begin position="791"/>
        <end position="805"/>
    </location>
</feature>
<evidence type="ECO:0000259" key="12">
    <source>
        <dbReference type="PROSITE" id="PS50958"/>
    </source>
</evidence>
<feature type="region of interest" description="Disordered" evidence="10">
    <location>
        <begin position="1549"/>
        <end position="1595"/>
    </location>
</feature>
<gene>
    <name evidence="13" type="ORF">GWI33_012972</name>
</gene>
<keyword evidence="14" id="KW-1185">Reference proteome</keyword>
<feature type="region of interest" description="Disordered" evidence="10">
    <location>
        <begin position="1339"/>
        <end position="1516"/>
    </location>
</feature>
<feature type="region of interest" description="Disordered" evidence="10">
    <location>
        <begin position="860"/>
        <end position="956"/>
    </location>
</feature>
<organism evidence="13 14">
    <name type="scientific">Rhynchophorus ferrugineus</name>
    <name type="common">Red palm weevil</name>
    <name type="synonym">Curculio ferrugineus</name>
    <dbReference type="NCBI Taxonomy" id="354439"/>
    <lineage>
        <taxon>Eukaryota</taxon>
        <taxon>Metazoa</taxon>
        <taxon>Ecdysozoa</taxon>
        <taxon>Arthropoda</taxon>
        <taxon>Hexapoda</taxon>
        <taxon>Insecta</taxon>
        <taxon>Pterygota</taxon>
        <taxon>Neoptera</taxon>
        <taxon>Endopterygota</taxon>
        <taxon>Coleoptera</taxon>
        <taxon>Polyphaga</taxon>
        <taxon>Cucujiformia</taxon>
        <taxon>Curculionidae</taxon>
        <taxon>Dryophthorinae</taxon>
        <taxon>Rhynchophorus</taxon>
    </lineage>
</organism>
<feature type="domain" description="C2H2-type" evidence="11">
    <location>
        <begin position="3463"/>
        <end position="3491"/>
    </location>
</feature>
<feature type="region of interest" description="Disordered" evidence="10">
    <location>
        <begin position="84"/>
        <end position="143"/>
    </location>
</feature>
<feature type="compositionally biased region" description="Basic residues" evidence="10">
    <location>
        <begin position="1447"/>
        <end position="1458"/>
    </location>
</feature>
<dbReference type="InterPro" id="IPR036236">
    <property type="entry name" value="Znf_C2H2_sf"/>
</dbReference>
<feature type="compositionally biased region" description="Basic and acidic residues" evidence="10">
    <location>
        <begin position="1434"/>
        <end position="1446"/>
    </location>
</feature>
<feature type="domain" description="C2H2-type" evidence="11">
    <location>
        <begin position="2532"/>
        <end position="2564"/>
    </location>
</feature>
<keyword evidence="3" id="KW-0677">Repeat</keyword>
<evidence type="ECO:0000256" key="10">
    <source>
        <dbReference type="SAM" id="MobiDB-lite"/>
    </source>
</evidence>
<dbReference type="PROSITE" id="PS00524">
    <property type="entry name" value="SMB_1"/>
    <property type="match status" value="1"/>
</dbReference>
<dbReference type="OrthoDB" id="4737882at2759"/>
<evidence type="ECO:0000256" key="4">
    <source>
        <dbReference type="ARBA" id="ARBA00022771"/>
    </source>
</evidence>
<feature type="compositionally biased region" description="Polar residues" evidence="10">
    <location>
        <begin position="2318"/>
        <end position="2328"/>
    </location>
</feature>
<keyword evidence="7" id="KW-0539">Nucleus</keyword>
<evidence type="ECO:0000313" key="14">
    <source>
        <dbReference type="Proteomes" id="UP000625711"/>
    </source>
</evidence>
<feature type="compositionally biased region" description="Polar residues" evidence="10">
    <location>
        <begin position="928"/>
        <end position="941"/>
    </location>
</feature>
<feature type="compositionally biased region" description="Basic and acidic residues" evidence="10">
    <location>
        <begin position="268"/>
        <end position="307"/>
    </location>
</feature>
<evidence type="ECO:0000259" key="11">
    <source>
        <dbReference type="PROSITE" id="PS50157"/>
    </source>
</evidence>
<feature type="region of interest" description="Disordered" evidence="10">
    <location>
        <begin position="268"/>
        <end position="345"/>
    </location>
</feature>
<dbReference type="Proteomes" id="UP000625711">
    <property type="component" value="Unassembled WGS sequence"/>
</dbReference>
<feature type="domain" description="SMB" evidence="12">
    <location>
        <begin position="3661"/>
        <end position="3718"/>
    </location>
</feature>
<comment type="caution">
    <text evidence="13">The sequence shown here is derived from an EMBL/GenBank/DDBJ whole genome shotgun (WGS) entry which is preliminary data.</text>
</comment>
<dbReference type="InterPro" id="IPR048385">
    <property type="entry name" value="Med15_central"/>
</dbReference>
<feature type="compositionally biased region" description="Basic and acidic residues" evidence="10">
    <location>
        <begin position="1560"/>
        <end position="1582"/>
    </location>
</feature>
<feature type="domain" description="C2H2-type" evidence="11">
    <location>
        <begin position="2626"/>
        <end position="2653"/>
    </location>
</feature>
<feature type="region of interest" description="Disordered" evidence="10">
    <location>
        <begin position="195"/>
        <end position="247"/>
    </location>
</feature>
<feature type="compositionally biased region" description="Polar residues" evidence="10">
    <location>
        <begin position="3569"/>
        <end position="3579"/>
    </location>
</feature>
<feature type="compositionally biased region" description="Basic and acidic residues" evidence="10">
    <location>
        <begin position="2436"/>
        <end position="2446"/>
    </location>
</feature>
<feature type="compositionally biased region" description="Basic and acidic residues" evidence="10">
    <location>
        <begin position="514"/>
        <end position="545"/>
    </location>
</feature>
<evidence type="ECO:0000256" key="7">
    <source>
        <dbReference type="ARBA" id="ARBA00023242"/>
    </source>
</evidence>
<dbReference type="Gene3D" id="4.10.410.20">
    <property type="match status" value="1"/>
</dbReference>
<feature type="compositionally biased region" description="Low complexity" evidence="10">
    <location>
        <begin position="132"/>
        <end position="143"/>
    </location>
</feature>
<feature type="region of interest" description="Disordered" evidence="10">
    <location>
        <begin position="628"/>
        <end position="707"/>
    </location>
</feature>
<dbReference type="Gene3D" id="3.30.160.60">
    <property type="entry name" value="Classic Zinc Finger"/>
    <property type="match status" value="5"/>
</dbReference>
<dbReference type="PROSITE" id="PS00028">
    <property type="entry name" value="ZINC_FINGER_C2H2_1"/>
    <property type="match status" value="7"/>
</dbReference>
<feature type="domain" description="C2H2-type" evidence="11">
    <location>
        <begin position="2472"/>
        <end position="2500"/>
    </location>
</feature>
<feature type="domain" description="C2H2-type" evidence="11">
    <location>
        <begin position="3399"/>
        <end position="3422"/>
    </location>
</feature>
<feature type="region of interest" description="Disordered" evidence="10">
    <location>
        <begin position="2313"/>
        <end position="2338"/>
    </location>
</feature>
<sequence length="3718" mass="418912">MLEEEYNKKLESLRKYVPFLINMMTELRAKTNREAQLNKIQSLHDMITNSNKKLKLETLNRCEEVLNNIYFKVNPQLRLKGLDSPQICPKMNSPKQDIPEIESPSSTPASPSPPPSILRTKPVTIPTEKVTNDSTSASSSFSLKTSHLPKVNVYSNVVLNNPTQLSKPALLDMSKPPISLDDLKTLEDDVHQKLHDASSEIAPVKGSDTQRRSSLVVPQHSKEKKPISPKVRSPVKEAKSNKPDKVIKESQNLLGEILSSIDEKILEEKSKKNNKQDKRHSIGDAKEEEPSSSKPESYCEKKDEADKSTVVYKRLADKYHPKPRQKPSTADADRKSATTFSEKETKAIHTQSLLENVNSLPNLLQNRVSKPIPDDPTLRTPNIVNAPLLKPFPEPPMLTSGLLQLLSPNSLLSSAQSPVFNPSPRPSPEMVFQPRMDMDFEPRRVDYDQINRFPAGQMYLPQAQNHYPLDWGNSYYGNNPVIDQKMYTERQWNESYNRRGLRPGDPRSYKEYKEMKEREARVSIDKSKETKDPRVSQRESKESAADTKNPVLSRESISRDPRLARYRGKSKESYSKDTPAQESKPKSTIPVSESKFDKMYSSTNKNKTSKINKKEEDAFISPLDSLYNVGREDKTGRGYGVQKFKIPKKRRNTKSAKPPLCITIDDSSGEETENVVSTERGNDSDEENDGKEVTVSTPATKESNSNTNFDRIVVYVNENKTQSVKNIDDSWVRCSNDDSEFVSEYDKEAQQSKESIPMEAEPSESLFDESVPSLPSEIPVENVEAEEEPVKEDNVEKEDRAKKTDSASTNEPPDQKILAHFFENLLKSKDKKEKKTALFSLIETFSDSFDEKEIQKIRNIISDPEGTDDFQHKPKDSVKEISDDVPEVGSTTNDDLSEVAKVVPAEKAATADSADTQVDSSDNHRSQDAQPGSSSLESVQESVGERIKNRKRSICGKPKKKLRTELDMLHDDIQEMFIRDGVLTANGKRMCRILRDDPIVLGADKPNTRSKSNVKVKPKTTKEEVKETVKDVRILINKIPDDVMNASMRQLRERRRTTSYVDSEEDQLDVQQQNDVYSDGLGSGEEDGKQEQIETNTRCTRKKSRRGLWALGIIPKTKHRKSIDKSPQKLDVVETDKSYYFDYDDRKKLPCKLCNYRSLVLTSHYLKEHPSSEVLCSRLPPEKAESAISDYALNRGKYMNLTKKMSGKYNYTCRLCNYSTITMPVFFYEHVTTHTGEYRHRCNKCINFYCSTRKTVAAHTASVHPGELKDVTATSCPAAAIFVYLCGECNYFQLTEDNVSRHVATFHHTSNASIFKISMSKVLDVALVSSDYKEIDVQSDALPDSNEEKPAYKKPGPKSKTMPKVNDTALNKEPDPTDKTSTPIIEAVAETNRNNTKEIKEDRESSSERPSKESSPMKKKSGTKSQTSTPSKVCKKDDDRSEDISKRTRSSGRMRVRSTKSVDCQPTNADLIEDKLPEDNSTPVPFSKNDETPNRKRRRSLEKLIPEDGGEDLDSIITLSSRSNRAAKEKATAKLKTLMENNDCASAVDKSAYSSAVPNVKDHEDKPIEARRNRVSESKASENSKNVAEDSTENADAKKPDLNVFTCKTDIMEEDAKLIEKERLRKMDELTKSIGSRQSKLDFIDKLCDRLNNEKNEDQLEDCANVVVKRERVNEPLTPSIEEASTSVSSPKIHIDSPKNPCKKPVLDEEILPKSNIEFKQNKSVALFSSTIEKLQGKVNEAAEQEANVQDTSDTVMLTIGDIMKITKKGDSILYSCLVSQCYVSTTDNRIFQLHCKFGHPQPNYTSTMCEKCNVPLAATAGSIQQNSKKALVRMRKLSGDKLSIKAEKDPIENMATLEIAEENPFPFKIVDVMSLAETSEPSAANSNPIKPVPPLTPISQKQQPAPVQLLVKEAKLTVSELSRPRKAQKALAKFIESPGELYKCPHLYCMFGTNVRTFFERHIKIHEGSGDSMVPCVYCDIKTPWEHVPLHIDIRHGHCQYSCRYCMYRAISTEYVCIHQHQNHQGQEFMVVQLPQHKVVKKYSVTDLKFDYKTLCEPFRCGCNTSKEYLFENEFEKHLTTVHGDSIVPCGFPGCTYRLNSFLILGHWSTFHGLSTFQCGYCKTSGKEESKMYTHFVKFHPSLQPHLLVRNKPVISVNIEIGYSEEAFTRMRHITKLPAMSVVLGKKSSCNIKLLKLSSTLQNYSSVSNQSSSLMLKPIAAMPPGQRPPTKILISNPNVKFLVTSSSEKLYLVPTTSINNPKFVTSVAPISKVAAETSSATETILGTLGRDSVSTITDKCKDDIAEVNVRTEKKTKTSPTENTITDNMTEDKGTSICDSGPPPLIYITDKVSPITPVEHVVVPEADHANLLPEDLDPLIIDDSIEGAADNFQADSNSTIEDPLNSHIEDPLNVLNALSDPLNMEPTVSLAENSEGSDRGLEEKTTHSTFLTSDEDTDSKSKHAGLSGLQLYRCAVCSQSFSIIPALKHHLSTSTNCKKPGLKPYQCFHCSKTVKTPAVLLDHLQTHGVQRFICSLCNEKFTTLAAARTHNKSRHSIHHTTLVPLDNSKTDVETDIFVVKPTLLNVTSNKDAEVSWENSSGRSRENVFLPGQIEQIPIRQIFNTNVKCGLCNYQTKVRVNIVRHLQMHSEEKSVPDTAPVNPVPCLEKNEKMFDKMINLAASSITGRMGVNKTSEKEEDKYPEFVPTHSRFVCCASGCSYLCPEEANLKHHLMALHSDDTNFTCAHCKHAISPTDAESVIKHFKLHGLHLYKCQHCRFIHNLKHKVEKHIVDSHLDATVKVVTLRSMESEPLEGRETEESQSVTPNKQKPWRCCMCKAKYSTKQHIQTHIMHKHDVDAQYKCTLCAFKNNEADSFKSHFAESHPGHKIDIIFVYQKFEEEAPKDDNFDTTPLWQRDKPRIRHIRGILFDETSPPPSKVSKKTPKSSVKAQPCDPIKNLADCIEAVAKGTDSVRNCEIKAEDTPCSIGTEQQNAESDNDIRFDEDDDVKHVKTEDPVIVIDSDDSDEEVNPSISSPHKQDTLKRLNSSTPLVATKIPKLECIDNIHLAKNYSKEHLISLFGNFGSAHKKQWRCPKCHQFKSRRVADFIYHIYKDYNAYRFKCKICEERSITYKYMLDHLRQHPGQSEDVIESLPPNIELETWIHMVIREQTLAILNSSPASENTSLAGQGGIKCFFCDDKFPSMGDCCEHMLNHWAVMPYKCNKCSVEFYNVIQLEEHQKTLHPGVPLSLEPKGPTLQVAIKCYESLNKRLSDTTYCHVPSKKLKLEEVDVINIDVNAVSKVDLVDNAIKIEKTDIGDDSSDYQVVACDICPWIGNTNALAIQHLKESHSVYSGKYHVINKKVTTENYICNVCNGSFPELELREHFLSEHRDQVFAPYRYKCNKCNKKYQMAGRLKVHMTVVHGITETKSDERFMYKCTLCSFTCVGKNNSSIKLHMSGHIPPIMCLICKKRFKSEKMAKNHHRRQHPSQEANLKKLEEALQEHQKAIQLINKNAVRVNASTFNSLDEGKEEMESKSTDTSDLNITESVDEAAEIITYGPKSFHRRKKTGTGTRDPTSPSAPAYPLPSFAYPPPTQGAAQRPVGRYLFWFVHCSADLVLDRFCDSRVFRTNPHVLAKSLSVTTKPAPKQWSRHLANVGLRPEAKLCCTGRDSSCVVQKAPINAIIEDLSDKPCYCDHACLKLGDCCPDFKDACGVKKKS</sequence>
<evidence type="ECO:0000256" key="9">
    <source>
        <dbReference type="SAM" id="Coils"/>
    </source>
</evidence>
<evidence type="ECO:0000256" key="5">
    <source>
        <dbReference type="ARBA" id="ARBA00022833"/>
    </source>
</evidence>
<feature type="compositionally biased region" description="Basic and acidic residues" evidence="10">
    <location>
        <begin position="869"/>
        <end position="882"/>
    </location>
</feature>
<evidence type="ECO:0000256" key="8">
    <source>
        <dbReference type="PROSITE-ProRule" id="PRU00042"/>
    </source>
</evidence>
<evidence type="ECO:0000313" key="13">
    <source>
        <dbReference type="EMBL" id="KAF7274352.1"/>
    </source>
</evidence>
<feature type="region of interest" description="Disordered" evidence="10">
    <location>
        <begin position="2429"/>
        <end position="2462"/>
    </location>
</feature>
<accession>A0A834I4B5</accession>
<feature type="region of interest" description="Disordered" evidence="10">
    <location>
        <begin position="2986"/>
        <end position="3006"/>
    </location>
</feature>
<feature type="region of interest" description="Disordered" evidence="10">
    <location>
        <begin position="2928"/>
        <end position="2949"/>
    </location>
</feature>
<feature type="compositionally biased region" description="Polar residues" evidence="10">
    <location>
        <begin position="1459"/>
        <end position="1468"/>
    </location>
</feature>
<feature type="compositionally biased region" description="Polar residues" evidence="10">
    <location>
        <begin position="694"/>
        <end position="707"/>
    </location>
</feature>
<dbReference type="SUPFAM" id="SSF57667">
    <property type="entry name" value="beta-beta-alpha zinc fingers"/>
    <property type="match status" value="2"/>
</dbReference>
<feature type="coiled-coil region" evidence="9">
    <location>
        <begin position="3479"/>
        <end position="3513"/>
    </location>
</feature>
<evidence type="ECO:0000256" key="2">
    <source>
        <dbReference type="ARBA" id="ARBA00022723"/>
    </source>
</evidence>
<keyword evidence="9" id="KW-0175">Coiled coil</keyword>
<proteinExistence type="predicted"/>
<dbReference type="GO" id="GO:0005634">
    <property type="term" value="C:nucleus"/>
    <property type="evidence" value="ECO:0007669"/>
    <property type="project" value="UniProtKB-SubCell"/>
</dbReference>
<keyword evidence="6" id="KW-1015">Disulfide bond</keyword>
<feature type="region of interest" description="Disordered" evidence="10">
    <location>
        <begin position="3021"/>
        <end position="3040"/>
    </location>
</feature>
<dbReference type="Pfam" id="PF21538">
    <property type="entry name" value="Med15_M"/>
    <property type="match status" value="1"/>
</dbReference>
<feature type="region of interest" description="Disordered" evidence="10">
    <location>
        <begin position="742"/>
        <end position="815"/>
    </location>
</feature>
<feature type="compositionally biased region" description="Basic and acidic residues" evidence="10">
    <location>
        <begin position="1395"/>
        <end position="1416"/>
    </location>
</feature>